<evidence type="ECO:0000256" key="2">
    <source>
        <dbReference type="SAM" id="MobiDB-lite"/>
    </source>
</evidence>
<evidence type="ECO:0000256" key="1">
    <source>
        <dbReference type="SAM" id="Coils"/>
    </source>
</evidence>
<sequence length="205" mass="22542">MTLEEIKAFLESNKDQADVKAYLGELSAVSADKVKGFLETDEGKRVIQPELDRYHSKSLDSWKTNNLNKLVDEEVAKRNPAKSPAELEVEKLRKEIEDERKARNRESLKNKALEVAAEKNLPKGVLDFFIGEDEEKTLANLSTFEAEVTAAIQAGVEAKFKSGGRNPNGGSGDPKGDAGAFGKKIADTVASKHTGLEDARKSYFE</sequence>
<dbReference type="Proteomes" id="UP000441585">
    <property type="component" value="Unassembled WGS sequence"/>
</dbReference>
<dbReference type="Pfam" id="PF14265">
    <property type="entry name" value="DUF4355"/>
    <property type="match status" value="1"/>
</dbReference>
<dbReference type="InterPro" id="IPR025580">
    <property type="entry name" value="Gp46"/>
</dbReference>
<organism evidence="3 4">
    <name type="scientific">Metabacillus idriensis</name>
    <dbReference type="NCBI Taxonomy" id="324768"/>
    <lineage>
        <taxon>Bacteria</taxon>
        <taxon>Bacillati</taxon>
        <taxon>Bacillota</taxon>
        <taxon>Bacilli</taxon>
        <taxon>Bacillales</taxon>
        <taxon>Bacillaceae</taxon>
        <taxon>Metabacillus</taxon>
    </lineage>
</organism>
<feature type="coiled-coil region" evidence="1">
    <location>
        <begin position="82"/>
        <end position="109"/>
    </location>
</feature>
<feature type="region of interest" description="Disordered" evidence="2">
    <location>
        <begin position="159"/>
        <end position="184"/>
    </location>
</feature>
<name>A0A6I2MCU7_9BACI</name>
<proteinExistence type="predicted"/>
<accession>A0A6I2MCU7</accession>
<gene>
    <name evidence="3" type="ORF">GJU41_12710</name>
</gene>
<comment type="caution">
    <text evidence="3">The sequence shown here is derived from an EMBL/GenBank/DDBJ whole genome shotgun (WGS) entry which is preliminary data.</text>
</comment>
<dbReference type="RefSeq" id="WP_154318789.1">
    <property type="nucleotide sequence ID" value="NZ_CAJGAA010000002.1"/>
</dbReference>
<dbReference type="AlphaFoldDB" id="A0A6I2MCU7"/>
<reference evidence="3 4" key="1">
    <citation type="submission" date="2019-11" db="EMBL/GenBank/DDBJ databases">
        <title>Bacillus idriensis genome.</title>
        <authorList>
            <person name="Konopka E.N."/>
            <person name="Newman J.D."/>
        </authorList>
    </citation>
    <scope>NUCLEOTIDE SEQUENCE [LARGE SCALE GENOMIC DNA]</scope>
    <source>
        <strain evidence="3 4">DSM 19097</strain>
    </source>
</reference>
<keyword evidence="4" id="KW-1185">Reference proteome</keyword>
<keyword evidence="1" id="KW-0175">Coiled coil</keyword>
<protein>
    <submittedName>
        <fullName evidence="3">DUF4355 domain-containing protein</fullName>
    </submittedName>
</protein>
<evidence type="ECO:0000313" key="4">
    <source>
        <dbReference type="Proteomes" id="UP000441585"/>
    </source>
</evidence>
<evidence type="ECO:0000313" key="3">
    <source>
        <dbReference type="EMBL" id="MRX54836.1"/>
    </source>
</evidence>
<dbReference type="EMBL" id="WKKF01000002">
    <property type="protein sequence ID" value="MRX54836.1"/>
    <property type="molecule type" value="Genomic_DNA"/>
</dbReference>